<evidence type="ECO:0008006" key="3">
    <source>
        <dbReference type="Google" id="ProtNLM"/>
    </source>
</evidence>
<protein>
    <recommendedName>
        <fullName evidence="3">DUF2764 family protein</fullName>
    </recommendedName>
</protein>
<comment type="caution">
    <text evidence="1">The sequence shown here is derived from an EMBL/GenBank/DDBJ whole genome shotgun (WGS) entry which is preliminary data.</text>
</comment>
<gene>
    <name evidence="1" type="ORF">LBU54_06335</name>
</gene>
<accession>A0ABS7XQA9</accession>
<name>A0ABS7XQA9_9FLAO</name>
<dbReference type="RefSeq" id="WP_224527390.1">
    <property type="nucleotide sequence ID" value="NZ_JAIUJR010000003.1"/>
</dbReference>
<keyword evidence="2" id="KW-1185">Reference proteome</keyword>
<evidence type="ECO:0000313" key="1">
    <source>
        <dbReference type="EMBL" id="MCA0132196.1"/>
    </source>
</evidence>
<sequence length="189" mass="21986">MLTGNLEYLISSLPNLTFSYSDTVKLEIRGLFQKYASNEEDSQDLVSILHDDASKYLSPSEFNRFKTIELKSIHLPNFRDSSVDVVAKFSKFMHHLKSELKDYRINRKSIESTGKLHYEILGELPENPLKAEEYLLGLQWQKLETLSLGHYANFSALTLYKLKLEVLLRWWQFDAEVGFEVFQQSLKVA</sequence>
<evidence type="ECO:0000313" key="2">
    <source>
        <dbReference type="Proteomes" id="UP001198901"/>
    </source>
</evidence>
<dbReference type="Proteomes" id="UP001198901">
    <property type="component" value="Unassembled WGS sequence"/>
</dbReference>
<reference evidence="2" key="1">
    <citation type="submission" date="2023-07" db="EMBL/GenBank/DDBJ databases">
        <authorList>
            <person name="Yue Y."/>
        </authorList>
    </citation>
    <scope>NUCLEOTIDE SEQUENCE [LARGE SCALE GENOMIC DNA]</scope>
    <source>
        <strain evidence="2">D23</strain>
    </source>
</reference>
<proteinExistence type="predicted"/>
<dbReference type="EMBL" id="JAIUJR010000003">
    <property type="protein sequence ID" value="MCA0132196.1"/>
    <property type="molecule type" value="Genomic_DNA"/>
</dbReference>
<organism evidence="1 2">
    <name type="scientific">Winogradskyella alexanderae</name>
    <dbReference type="NCBI Taxonomy" id="2877123"/>
    <lineage>
        <taxon>Bacteria</taxon>
        <taxon>Pseudomonadati</taxon>
        <taxon>Bacteroidota</taxon>
        <taxon>Flavobacteriia</taxon>
        <taxon>Flavobacteriales</taxon>
        <taxon>Flavobacteriaceae</taxon>
        <taxon>Winogradskyella</taxon>
    </lineage>
</organism>